<name>A0A2G8JCK1_STIJA</name>
<dbReference type="Pfam" id="PF00078">
    <property type="entry name" value="RVT_1"/>
    <property type="match status" value="1"/>
</dbReference>
<dbReference type="InterPro" id="IPR052055">
    <property type="entry name" value="Hepadnavirus_pol/RT"/>
</dbReference>
<comment type="caution">
    <text evidence="3">The sequence shown here is derived from an EMBL/GenBank/DDBJ whole genome shotgun (WGS) entry which is preliminary data.</text>
</comment>
<protein>
    <submittedName>
        <fullName evidence="3">Putative TBC1 domain family member 2A</fullName>
    </submittedName>
</protein>
<dbReference type="OrthoDB" id="6157623at2759"/>
<dbReference type="Gene3D" id="3.10.10.10">
    <property type="entry name" value="HIV Type 1 Reverse Transcriptase, subunit A, domain 1"/>
    <property type="match status" value="1"/>
</dbReference>
<dbReference type="SUPFAM" id="SSF56672">
    <property type="entry name" value="DNA/RNA polymerases"/>
    <property type="match status" value="1"/>
</dbReference>
<evidence type="ECO:0000256" key="1">
    <source>
        <dbReference type="SAM" id="MobiDB-lite"/>
    </source>
</evidence>
<dbReference type="InterPro" id="IPR043502">
    <property type="entry name" value="DNA/RNA_pol_sf"/>
</dbReference>
<accession>A0A2G8JCK1</accession>
<dbReference type="EMBL" id="MRZV01002541">
    <property type="protein sequence ID" value="PIK33470.1"/>
    <property type="molecule type" value="Genomic_DNA"/>
</dbReference>
<dbReference type="Gene3D" id="3.30.70.270">
    <property type="match status" value="1"/>
</dbReference>
<feature type="domain" description="Reverse transcriptase" evidence="2">
    <location>
        <begin position="82"/>
        <end position="265"/>
    </location>
</feature>
<dbReference type="PANTHER" id="PTHR33050:SF7">
    <property type="entry name" value="RIBONUCLEASE H"/>
    <property type="match status" value="1"/>
</dbReference>
<gene>
    <name evidence="3" type="ORF">BSL78_29718</name>
</gene>
<dbReference type="Proteomes" id="UP000230750">
    <property type="component" value="Unassembled WGS sequence"/>
</dbReference>
<evidence type="ECO:0000313" key="4">
    <source>
        <dbReference type="Proteomes" id="UP000230750"/>
    </source>
</evidence>
<dbReference type="InterPro" id="IPR000477">
    <property type="entry name" value="RT_dom"/>
</dbReference>
<sequence length="410" mass="45769">MPTHRSGQGQGGGATKSFRAHWEKIDPGAWVLDVVKRGYEIEFSSTPPQYGLFATTPVPEIPEKRAALEDEINSLLKKGAITRVTTANADGPLFRSSFFLTPKKNGTWRPILNLRPLNRRFIRPERFRMETLTSILHLLRPGMWASSVDLKDAYLHIPIRLEDQRFLAFRYKAIDYRFTALPFGLSTAPRVFTRVTRAVLAHLRRNGVMVFAYLDDWLVLGNSQQGALASTNATVSLLTKLGWLINVEKSNLVPTQSIIYLGARLDLASGMVYPTAERTASLVATARKILGNRNTPALTWQRLLGKMASFTDLLDLCRLRMRPLQRHLLKHYAPDRSSAATPIPLPTGLRPFLTWWAESDRIAAGRPFRNPAPTTSITTDASLSGGERYGAHTQLPANGRSPRGVSISIF</sequence>
<evidence type="ECO:0000259" key="2">
    <source>
        <dbReference type="PROSITE" id="PS50878"/>
    </source>
</evidence>
<dbReference type="PROSITE" id="PS50878">
    <property type="entry name" value="RT_POL"/>
    <property type="match status" value="1"/>
</dbReference>
<dbReference type="InterPro" id="IPR043128">
    <property type="entry name" value="Rev_trsase/Diguanyl_cyclase"/>
</dbReference>
<feature type="compositionally biased region" description="Polar residues" evidence="1">
    <location>
        <begin position="372"/>
        <end position="382"/>
    </location>
</feature>
<reference evidence="3 4" key="1">
    <citation type="journal article" date="2017" name="PLoS Biol.">
        <title>The sea cucumber genome provides insights into morphological evolution and visceral regeneration.</title>
        <authorList>
            <person name="Zhang X."/>
            <person name="Sun L."/>
            <person name="Yuan J."/>
            <person name="Sun Y."/>
            <person name="Gao Y."/>
            <person name="Zhang L."/>
            <person name="Li S."/>
            <person name="Dai H."/>
            <person name="Hamel J.F."/>
            <person name="Liu C."/>
            <person name="Yu Y."/>
            <person name="Liu S."/>
            <person name="Lin W."/>
            <person name="Guo K."/>
            <person name="Jin S."/>
            <person name="Xu P."/>
            <person name="Storey K.B."/>
            <person name="Huan P."/>
            <person name="Zhang T."/>
            <person name="Zhou Y."/>
            <person name="Zhang J."/>
            <person name="Lin C."/>
            <person name="Li X."/>
            <person name="Xing L."/>
            <person name="Huo D."/>
            <person name="Sun M."/>
            <person name="Wang L."/>
            <person name="Mercier A."/>
            <person name="Li F."/>
            <person name="Yang H."/>
            <person name="Xiang J."/>
        </authorList>
    </citation>
    <scope>NUCLEOTIDE SEQUENCE [LARGE SCALE GENOMIC DNA]</scope>
    <source>
        <strain evidence="3">Shaxun</strain>
        <tissue evidence="3">Muscle</tissue>
    </source>
</reference>
<proteinExistence type="predicted"/>
<feature type="region of interest" description="Disordered" evidence="1">
    <location>
        <begin position="367"/>
        <end position="410"/>
    </location>
</feature>
<evidence type="ECO:0000313" key="3">
    <source>
        <dbReference type="EMBL" id="PIK33470.1"/>
    </source>
</evidence>
<dbReference type="AlphaFoldDB" id="A0A2G8JCK1"/>
<keyword evidence="4" id="KW-1185">Reference proteome</keyword>
<organism evidence="3 4">
    <name type="scientific">Stichopus japonicus</name>
    <name type="common">Sea cucumber</name>
    <dbReference type="NCBI Taxonomy" id="307972"/>
    <lineage>
        <taxon>Eukaryota</taxon>
        <taxon>Metazoa</taxon>
        <taxon>Echinodermata</taxon>
        <taxon>Eleutherozoa</taxon>
        <taxon>Echinozoa</taxon>
        <taxon>Holothuroidea</taxon>
        <taxon>Aspidochirotacea</taxon>
        <taxon>Aspidochirotida</taxon>
        <taxon>Stichopodidae</taxon>
        <taxon>Apostichopus</taxon>
    </lineage>
</organism>
<dbReference type="CDD" id="cd03714">
    <property type="entry name" value="RT_DIRS1"/>
    <property type="match status" value="1"/>
</dbReference>
<dbReference type="PANTHER" id="PTHR33050">
    <property type="entry name" value="REVERSE TRANSCRIPTASE DOMAIN-CONTAINING PROTEIN"/>
    <property type="match status" value="1"/>
</dbReference>